<reference evidence="2" key="1">
    <citation type="submission" date="2020-06" db="EMBL/GenBank/DDBJ databases">
        <title>Characterization of fructooligosaccharide metabolism and fructooligosaccharide-degrading enzymes in human commensal butyrate producers.</title>
        <authorList>
            <person name="Tanno H."/>
            <person name="Fujii T."/>
            <person name="Hirano K."/>
            <person name="Maeno S."/>
            <person name="Tonozuka T."/>
            <person name="Sakamoto M."/>
            <person name="Ohkuma M."/>
            <person name="Tochio T."/>
            <person name="Endo A."/>
        </authorList>
    </citation>
    <scope>NUCLEOTIDE SEQUENCE</scope>
    <source>
        <strain evidence="2">JCM 31265</strain>
    </source>
</reference>
<sequence length="127" mass="14462">MSDEKQKEVFARNLNKYLERSGKTQKEVAQAIGVIPTTFNTWCLAQALPRMGKVQLLADYFGINKSDLIEDNSDTEYYLDAETAKKAQEIFENKQLSLLFDAARDAKPEDLEIVQSMLLALKNKDNK</sequence>
<evidence type="ECO:0000313" key="3">
    <source>
        <dbReference type="Proteomes" id="UP000660047"/>
    </source>
</evidence>
<dbReference type="InterPro" id="IPR001387">
    <property type="entry name" value="Cro/C1-type_HTH"/>
</dbReference>
<dbReference type="SMART" id="SM00530">
    <property type="entry name" value="HTH_XRE"/>
    <property type="match status" value="1"/>
</dbReference>
<evidence type="ECO:0000259" key="1">
    <source>
        <dbReference type="PROSITE" id="PS50943"/>
    </source>
</evidence>
<evidence type="ECO:0000313" key="2">
    <source>
        <dbReference type="EMBL" id="GFO95139.1"/>
    </source>
</evidence>
<dbReference type="Gene3D" id="1.10.260.40">
    <property type="entry name" value="lambda repressor-like DNA-binding domains"/>
    <property type="match status" value="1"/>
</dbReference>
<name>A0AAI9K3L7_9FIRM</name>
<dbReference type="PROSITE" id="PS50943">
    <property type="entry name" value="HTH_CROC1"/>
    <property type="match status" value="1"/>
</dbReference>
<dbReference type="RefSeq" id="WP_055222308.1">
    <property type="nucleotide sequence ID" value="NZ_BLYL01000014.1"/>
</dbReference>
<protein>
    <recommendedName>
        <fullName evidence="1">HTH cro/C1-type domain-containing protein</fullName>
    </recommendedName>
</protein>
<proteinExistence type="predicted"/>
<dbReference type="Proteomes" id="UP000660047">
    <property type="component" value="Unassembled WGS sequence"/>
</dbReference>
<dbReference type="GO" id="GO:0003677">
    <property type="term" value="F:DNA binding"/>
    <property type="evidence" value="ECO:0007669"/>
    <property type="project" value="InterPro"/>
</dbReference>
<dbReference type="CDD" id="cd00093">
    <property type="entry name" value="HTH_XRE"/>
    <property type="match status" value="1"/>
</dbReference>
<feature type="domain" description="HTH cro/C1-type" evidence="1">
    <location>
        <begin position="14"/>
        <end position="68"/>
    </location>
</feature>
<accession>A0AAI9K3L7</accession>
<dbReference type="EMBL" id="BLYL01000014">
    <property type="protein sequence ID" value="GFO95139.1"/>
    <property type="molecule type" value="Genomic_DNA"/>
</dbReference>
<dbReference type="InterPro" id="IPR010982">
    <property type="entry name" value="Lambda_DNA-bd_dom_sf"/>
</dbReference>
<gene>
    <name evidence="2" type="ORF">COEU31_21850</name>
</gene>
<organism evidence="2 3">
    <name type="scientific">Coprococcus eutactus</name>
    <dbReference type="NCBI Taxonomy" id="33043"/>
    <lineage>
        <taxon>Bacteria</taxon>
        <taxon>Bacillati</taxon>
        <taxon>Bacillota</taxon>
        <taxon>Clostridia</taxon>
        <taxon>Lachnospirales</taxon>
        <taxon>Lachnospiraceae</taxon>
        <taxon>Coprococcus</taxon>
    </lineage>
</organism>
<dbReference type="SUPFAM" id="SSF47413">
    <property type="entry name" value="lambda repressor-like DNA-binding domains"/>
    <property type="match status" value="1"/>
</dbReference>
<comment type="caution">
    <text evidence="2">The sequence shown here is derived from an EMBL/GenBank/DDBJ whole genome shotgun (WGS) entry which is preliminary data.</text>
</comment>
<dbReference type="AlphaFoldDB" id="A0AAI9K3L7"/>